<feature type="chain" id="PRO_5015986919" evidence="2">
    <location>
        <begin position="38"/>
        <end position="275"/>
    </location>
</feature>
<reference evidence="3" key="1">
    <citation type="submission" date="2018-06" db="EMBL/GenBank/DDBJ databases">
        <title>Genomic Encyclopedia of Type Strains, Phase IV (KMG-V): Genome sequencing to study the core and pangenomes of soil and plant-associated prokaryotes.</title>
        <authorList>
            <person name="Whitman W."/>
        </authorList>
    </citation>
    <scope>NUCLEOTIDE SEQUENCE [LARGE SCALE GENOMIC DNA]</scope>
    <source>
        <strain evidence="3">MLR2-44</strain>
    </source>
</reference>
<feature type="region of interest" description="Disordered" evidence="1">
    <location>
        <begin position="229"/>
        <end position="275"/>
    </location>
</feature>
<protein>
    <submittedName>
        <fullName evidence="3">Uncharacterized protein DUF3106</fullName>
    </submittedName>
</protein>
<dbReference type="InterPro" id="IPR021455">
    <property type="entry name" value="DUF3106"/>
</dbReference>
<dbReference type="Proteomes" id="UP000249638">
    <property type="component" value="Unassembled WGS sequence"/>
</dbReference>
<dbReference type="PROSITE" id="PS51257">
    <property type="entry name" value="PROKAR_LIPOPROTEIN"/>
    <property type="match status" value="1"/>
</dbReference>
<name>A0A2W7NYA2_9BURK</name>
<dbReference type="AlphaFoldDB" id="A0A2W7NYA2"/>
<keyword evidence="4" id="KW-1185">Reference proteome</keyword>
<gene>
    <name evidence="3" type="ORF">C7416_10527</name>
</gene>
<dbReference type="InterPro" id="IPR006311">
    <property type="entry name" value="TAT_signal"/>
</dbReference>
<sequence length="275" mass="28547">MAPPLPRPDALRRRLAALLAGAGAAACWGLLPAPAQAQGASAAVGTAAPHPAQPVSAKPAWADLSPVNQRILAPLQPLWDSLPELNRHKWLRIAARYPKYSPAEQARLQARMAEWVRMTPQQRRLARENYQITRSLPTEKKAEAWDKYQQLPEEQKKKLAAADHVPRRPGAVSALPSGKRLPSDTSRQLRHEHKAGAGHAAHPAHPAGMPASEGAALPAAPAAAAAAVAAASAPAAATPMTPASAALPAAPAPASAAAQAPTEATAAASDATVRQ</sequence>
<dbReference type="EMBL" id="QKZN01000005">
    <property type="protein sequence ID" value="PZX27800.1"/>
    <property type="molecule type" value="Genomic_DNA"/>
</dbReference>
<feature type="compositionally biased region" description="Basic and acidic residues" evidence="1">
    <location>
        <begin position="155"/>
        <end position="166"/>
    </location>
</feature>
<dbReference type="PROSITE" id="PS51318">
    <property type="entry name" value="TAT"/>
    <property type="match status" value="1"/>
</dbReference>
<evidence type="ECO:0000313" key="3">
    <source>
        <dbReference type="EMBL" id="PZX27800.1"/>
    </source>
</evidence>
<feature type="region of interest" description="Disordered" evidence="1">
    <location>
        <begin position="155"/>
        <end position="214"/>
    </location>
</feature>
<feature type="signal peptide" evidence="2">
    <location>
        <begin position="1"/>
        <end position="37"/>
    </location>
</feature>
<proteinExistence type="predicted"/>
<evidence type="ECO:0000256" key="2">
    <source>
        <dbReference type="SAM" id="SignalP"/>
    </source>
</evidence>
<feature type="compositionally biased region" description="Low complexity" evidence="1">
    <location>
        <begin position="197"/>
        <end position="214"/>
    </location>
</feature>
<dbReference type="Pfam" id="PF11304">
    <property type="entry name" value="DUF3106"/>
    <property type="match status" value="1"/>
</dbReference>
<evidence type="ECO:0000313" key="4">
    <source>
        <dbReference type="Proteomes" id="UP000249638"/>
    </source>
</evidence>
<evidence type="ECO:0000256" key="1">
    <source>
        <dbReference type="SAM" id="MobiDB-lite"/>
    </source>
</evidence>
<organism evidence="3 4">
    <name type="scientific">Cupriavidus phytorum</name>
    <dbReference type="NCBI Taxonomy" id="3024399"/>
    <lineage>
        <taxon>Bacteria</taxon>
        <taxon>Pseudomonadati</taxon>
        <taxon>Pseudomonadota</taxon>
        <taxon>Betaproteobacteria</taxon>
        <taxon>Burkholderiales</taxon>
        <taxon>Burkholderiaceae</taxon>
        <taxon>Cupriavidus</taxon>
    </lineage>
</organism>
<comment type="caution">
    <text evidence="3">The sequence shown here is derived from an EMBL/GenBank/DDBJ whole genome shotgun (WGS) entry which is preliminary data.</text>
</comment>
<keyword evidence="2" id="KW-0732">Signal</keyword>
<accession>A0A2W7NYA2</accession>